<protein>
    <submittedName>
        <fullName evidence="2">Uncharacterized protein</fullName>
    </submittedName>
</protein>
<organism evidence="2 3">
    <name type="scientific">Pleuronectes platessa</name>
    <name type="common">European plaice</name>
    <dbReference type="NCBI Taxonomy" id="8262"/>
    <lineage>
        <taxon>Eukaryota</taxon>
        <taxon>Metazoa</taxon>
        <taxon>Chordata</taxon>
        <taxon>Craniata</taxon>
        <taxon>Vertebrata</taxon>
        <taxon>Euteleostomi</taxon>
        <taxon>Actinopterygii</taxon>
        <taxon>Neopterygii</taxon>
        <taxon>Teleostei</taxon>
        <taxon>Neoteleostei</taxon>
        <taxon>Acanthomorphata</taxon>
        <taxon>Carangaria</taxon>
        <taxon>Pleuronectiformes</taxon>
        <taxon>Pleuronectoidei</taxon>
        <taxon>Pleuronectidae</taxon>
        <taxon>Pleuronectes</taxon>
    </lineage>
</organism>
<proteinExistence type="predicted"/>
<dbReference type="Proteomes" id="UP001153269">
    <property type="component" value="Unassembled WGS sequence"/>
</dbReference>
<feature type="region of interest" description="Disordered" evidence="1">
    <location>
        <begin position="76"/>
        <end position="96"/>
    </location>
</feature>
<dbReference type="AlphaFoldDB" id="A0A9N7VD08"/>
<evidence type="ECO:0000313" key="3">
    <source>
        <dbReference type="Proteomes" id="UP001153269"/>
    </source>
</evidence>
<gene>
    <name evidence="2" type="ORF">PLEPLA_LOCUS34979</name>
</gene>
<name>A0A9N7VD08_PLEPL</name>
<accession>A0A9N7VD08</accession>
<comment type="caution">
    <text evidence="2">The sequence shown here is derived from an EMBL/GenBank/DDBJ whole genome shotgun (WGS) entry which is preliminary data.</text>
</comment>
<sequence>MAVLKLGVRQAGKGGGVRVLTVPVIHLHSIFFHSIIAEGQAERYFLFSVSPSLSLPISLLSPPPLSPDYPFLLSSSSPPLPPPGNSPDSWPSLSESDPLCLERLRYICWRA</sequence>
<dbReference type="EMBL" id="CADEAL010003941">
    <property type="protein sequence ID" value="CAB1447285.1"/>
    <property type="molecule type" value="Genomic_DNA"/>
</dbReference>
<evidence type="ECO:0000256" key="1">
    <source>
        <dbReference type="SAM" id="MobiDB-lite"/>
    </source>
</evidence>
<reference evidence="2" key="1">
    <citation type="submission" date="2020-03" db="EMBL/GenBank/DDBJ databases">
        <authorList>
            <person name="Weist P."/>
        </authorList>
    </citation>
    <scope>NUCLEOTIDE SEQUENCE</scope>
</reference>
<keyword evidence="3" id="KW-1185">Reference proteome</keyword>
<evidence type="ECO:0000313" key="2">
    <source>
        <dbReference type="EMBL" id="CAB1447285.1"/>
    </source>
</evidence>